<keyword evidence="1" id="KW-0812">Transmembrane</keyword>
<reference evidence="2 4" key="1">
    <citation type="submission" date="2014-11" db="EMBL/GenBank/DDBJ databases">
        <title>Pan-genome of Gallibacterium spp.</title>
        <authorList>
            <person name="Kudirkiene E."/>
            <person name="Bojesen A.M."/>
        </authorList>
    </citation>
    <scope>NUCLEOTIDE SEQUENCE [LARGE SCALE GENOMIC DNA]</scope>
    <source>
        <strain evidence="2 4">F 279</strain>
    </source>
</reference>
<evidence type="ECO:0000256" key="1">
    <source>
        <dbReference type="SAM" id="Phobius"/>
    </source>
</evidence>
<protein>
    <submittedName>
        <fullName evidence="2">Uncharacterized protein</fullName>
    </submittedName>
</protein>
<sequence length="94" mass="10458">MDTQTNKTNKFVSIIVSLITNVFFALGYCLKFVLPPLVILVKIIVAIFSLVFHLGSKSSSDDDYQETTYDTGNGGYMIVDNDGNIIDEGKYDDH</sequence>
<name>A0A1A7NY32_9PAST</name>
<dbReference type="EMBL" id="JTJO01000080">
    <property type="protein sequence ID" value="OBW95117.1"/>
    <property type="molecule type" value="Genomic_DNA"/>
</dbReference>
<reference evidence="3 5" key="2">
    <citation type="submission" date="2023-06" db="EMBL/GenBank/DDBJ databases">
        <title>Complete Genome Sequence of Gallibacterium anatis Strain BJF12, Isolated from a chicken with diarrhea.</title>
        <authorList>
            <person name="Guo F."/>
            <person name="Bu W."/>
            <person name="Xu F."/>
            <person name="Wen T."/>
        </authorList>
    </citation>
    <scope>NUCLEOTIDE SEQUENCE [LARGE SCALE GENOMIC DNA]</scope>
    <source>
        <strain evidence="3 5">BJF12</strain>
    </source>
</reference>
<dbReference type="PATRIC" id="fig|750.22.peg.2403"/>
<keyword evidence="5" id="KW-1185">Reference proteome</keyword>
<evidence type="ECO:0000313" key="5">
    <source>
        <dbReference type="Proteomes" id="UP001226750"/>
    </source>
</evidence>
<dbReference type="EMBL" id="CP126975">
    <property type="protein sequence ID" value="WIM80202.1"/>
    <property type="molecule type" value="Genomic_DNA"/>
</dbReference>
<dbReference type="Proteomes" id="UP001226750">
    <property type="component" value="Chromosome"/>
</dbReference>
<dbReference type="RefSeq" id="WP_039090099.1">
    <property type="nucleotide sequence ID" value="NZ_AP035889.1"/>
</dbReference>
<keyword evidence="1" id="KW-1133">Transmembrane helix</keyword>
<proteinExistence type="predicted"/>
<keyword evidence="1" id="KW-0472">Membrane</keyword>
<evidence type="ECO:0000313" key="2">
    <source>
        <dbReference type="EMBL" id="OBW95117.1"/>
    </source>
</evidence>
<organism evidence="2 4">
    <name type="scientific">Gallibacterium anatis</name>
    <dbReference type="NCBI Taxonomy" id="750"/>
    <lineage>
        <taxon>Bacteria</taxon>
        <taxon>Pseudomonadati</taxon>
        <taxon>Pseudomonadota</taxon>
        <taxon>Gammaproteobacteria</taxon>
        <taxon>Pasteurellales</taxon>
        <taxon>Pasteurellaceae</taxon>
        <taxon>Gallibacterium</taxon>
    </lineage>
</organism>
<accession>A0A1A7NY32</accession>
<feature type="transmembrane region" description="Helical" evidence="1">
    <location>
        <begin position="37"/>
        <end position="55"/>
    </location>
</feature>
<evidence type="ECO:0000313" key="4">
    <source>
        <dbReference type="Proteomes" id="UP000092643"/>
    </source>
</evidence>
<feature type="transmembrane region" description="Helical" evidence="1">
    <location>
        <begin position="12"/>
        <end position="30"/>
    </location>
</feature>
<dbReference type="AlphaFoldDB" id="A0A1A7NY32"/>
<evidence type="ECO:0000313" key="3">
    <source>
        <dbReference type="EMBL" id="WIM80202.1"/>
    </source>
</evidence>
<dbReference type="Proteomes" id="UP000092643">
    <property type="component" value="Unassembled WGS sequence"/>
</dbReference>
<gene>
    <name evidence="3" type="ORF">QP018_02915</name>
    <name evidence="2" type="ORF">QV03_11725</name>
</gene>